<dbReference type="EMBL" id="BA000022">
    <property type="protein sequence ID" value="BAA10393.1"/>
    <property type="molecule type" value="Genomic_DNA"/>
</dbReference>
<dbReference type="PANTHER" id="PTHR37946">
    <property type="entry name" value="SLL1969 PROTEIN"/>
    <property type="match status" value="1"/>
</dbReference>
<sequence>MSQSPILFFQHGMGESNQNMQILAGRVASENAYVVVPNLNLLTTFLNLDPLIEVVERSASETLNDFPQSTFSVVGFSMGGILWVEVLSRNPSWLERLDALVLIGSPIQGASLARTVDLFGWGIGIAQELGRNRQYLAEKITQKIPTLVIAGSVNGGGDGVIPIESTRLNGTHFFTRNNVKHQDLPIDLIIGEKVKSFLLHPYLIPSENSRITRLIDHFEHVEGMTPADERDFPRATISHTFSDGITLRE</sequence>
<evidence type="ECO:0000313" key="1">
    <source>
        <dbReference type="EMBL" id="BAA10393.1"/>
    </source>
</evidence>
<dbReference type="Proteomes" id="UP000001425">
    <property type="component" value="Chromosome"/>
</dbReference>
<dbReference type="AlphaFoldDB" id="Q55748"/>
<dbReference type="InParanoid" id="Q55748"/>
<dbReference type="STRING" id="1148.gene:10499894"/>
<protein>
    <submittedName>
        <fullName evidence="1">Slr0421 protein</fullName>
    </submittedName>
</protein>
<name>Q55748_SYNY3</name>
<dbReference type="Gene3D" id="3.40.50.1820">
    <property type="entry name" value="alpha/beta hydrolase"/>
    <property type="match status" value="1"/>
</dbReference>
<dbReference type="InterPro" id="IPR029058">
    <property type="entry name" value="AB_hydrolase_fold"/>
</dbReference>
<dbReference type="eggNOG" id="COG0412">
    <property type="taxonomic scope" value="Bacteria"/>
</dbReference>
<proteinExistence type="predicted"/>
<organism evidence="1 2">
    <name type="scientific">Synechocystis sp. (strain ATCC 27184 / PCC 6803 / Kazusa)</name>
    <dbReference type="NCBI Taxonomy" id="1111708"/>
    <lineage>
        <taxon>Bacteria</taxon>
        <taxon>Bacillati</taxon>
        <taxon>Cyanobacteriota</taxon>
        <taxon>Cyanophyceae</taxon>
        <taxon>Synechococcales</taxon>
        <taxon>Merismopediaceae</taxon>
        <taxon>Synechocystis</taxon>
    </lineage>
</organism>
<dbReference type="EnsemblBacteria" id="BAA10393">
    <property type="protein sequence ID" value="BAA10393"/>
    <property type="gene ID" value="BAA10393"/>
</dbReference>
<evidence type="ECO:0000313" key="2">
    <source>
        <dbReference type="Proteomes" id="UP000001425"/>
    </source>
</evidence>
<dbReference type="PANTHER" id="PTHR37946:SF1">
    <property type="entry name" value="SLL1969 PROTEIN"/>
    <property type="match status" value="1"/>
</dbReference>
<keyword evidence="2" id="KW-1185">Reference proteome</keyword>
<accession>Q55748</accession>
<dbReference type="PaxDb" id="1148-1001659"/>
<dbReference type="PIR" id="S76547">
    <property type="entry name" value="S76547"/>
</dbReference>
<dbReference type="SUPFAM" id="SSF53474">
    <property type="entry name" value="alpha/beta-Hydrolases"/>
    <property type="match status" value="1"/>
</dbReference>
<gene>
    <name evidence="1" type="ordered locus">slr0421</name>
</gene>
<reference evidence="1 2" key="2">
    <citation type="journal article" date="1996" name="DNA Res.">
        <title>Sequence analysis of the genome of the unicellular cyanobacterium Synechocystis sp. strain PCC6803. II. Sequence determination of the entire genome and assignment of potential protein-coding regions.</title>
        <authorList>
            <person name="Kaneko T."/>
            <person name="Sato S."/>
            <person name="Kotani H."/>
            <person name="Tanaka A."/>
            <person name="Asamizu E."/>
            <person name="Nakamura Y."/>
            <person name="Miyajima N."/>
            <person name="Hirosawa M."/>
            <person name="Sugiura M."/>
            <person name="Sasamoto S."/>
            <person name="Kimura T."/>
            <person name="Hosouchi T."/>
            <person name="Matsuno A."/>
            <person name="Muraki A."/>
            <person name="Nakazaki N."/>
            <person name="Naruo K."/>
            <person name="Okumura S."/>
            <person name="Shimpo S."/>
            <person name="Takeuchi C."/>
            <person name="Wada T."/>
            <person name="Watanabe A."/>
            <person name="Yamada M."/>
            <person name="Yasuda M."/>
            <person name="Tabata S."/>
        </authorList>
    </citation>
    <scope>NUCLEOTIDE SEQUENCE [LARGE SCALE GENOMIC DNA]</scope>
    <source>
        <strain evidence="2">ATCC 27184 / PCC 6803 / Kazusa</strain>
    </source>
</reference>
<dbReference type="KEGG" id="syn:slr0421"/>
<reference evidence="1 2" key="1">
    <citation type="journal article" date="1995" name="DNA Res.">
        <title>Sequence analysis of the genome of the unicellular cyanobacterium Synechocystis sp. strain PCC6803. I. Sequence features in the 1 Mb region from map positions 64% to 92% of the genome.</title>
        <authorList>
            <person name="Kaneko T."/>
            <person name="Tanaka A."/>
            <person name="Sato S."/>
            <person name="Kotani H."/>
            <person name="Sazuka T."/>
            <person name="Miyajima N."/>
            <person name="Sugiura M."/>
            <person name="Tabata S."/>
        </authorList>
    </citation>
    <scope>NUCLEOTIDE SEQUENCE [LARGE SCALE GENOMIC DNA]</scope>
    <source>
        <strain evidence="2">ATCC 27184 / PCC 6803 / Kazusa</strain>
    </source>
</reference>